<evidence type="ECO:0000256" key="3">
    <source>
        <dbReference type="ARBA" id="ARBA00022989"/>
    </source>
</evidence>
<feature type="transmembrane region" description="Helical" evidence="6">
    <location>
        <begin position="285"/>
        <end position="309"/>
    </location>
</feature>
<evidence type="ECO:0000256" key="6">
    <source>
        <dbReference type="SAM" id="Phobius"/>
    </source>
</evidence>
<keyword evidence="2 6" id="KW-0812">Transmembrane</keyword>
<feature type="transmembrane region" description="Helical" evidence="6">
    <location>
        <begin position="321"/>
        <end position="341"/>
    </location>
</feature>
<feature type="transmembrane region" description="Helical" evidence="6">
    <location>
        <begin position="234"/>
        <end position="253"/>
    </location>
</feature>
<dbReference type="InterPro" id="IPR010619">
    <property type="entry name" value="ThrE-like_N"/>
</dbReference>
<dbReference type="PANTHER" id="PTHR31082:SF4">
    <property type="entry name" value="PHEROMONE-REGULATED MEMBRANE PROTEIN 10"/>
    <property type="match status" value="1"/>
</dbReference>
<dbReference type="Proteomes" id="UP001479436">
    <property type="component" value="Unassembled WGS sequence"/>
</dbReference>
<evidence type="ECO:0000313" key="10">
    <source>
        <dbReference type="Proteomes" id="UP001479436"/>
    </source>
</evidence>
<feature type="transmembrane region" description="Helical" evidence="6">
    <location>
        <begin position="433"/>
        <end position="456"/>
    </location>
</feature>
<proteinExistence type="inferred from homology"/>
<comment type="subcellular location">
    <subcellularLocation>
        <location evidence="1">Membrane</location>
        <topology evidence="1">Multi-pass membrane protein</topology>
    </subcellularLocation>
</comment>
<feature type="transmembrane region" description="Helical" evidence="6">
    <location>
        <begin position="408"/>
        <end position="426"/>
    </location>
</feature>
<feature type="transmembrane region" description="Helical" evidence="6">
    <location>
        <begin position="361"/>
        <end position="378"/>
    </location>
</feature>
<protein>
    <submittedName>
        <fullName evidence="9">Pheromone-regulated protein prm10</fullName>
    </submittedName>
</protein>
<evidence type="ECO:0000256" key="1">
    <source>
        <dbReference type="ARBA" id="ARBA00004141"/>
    </source>
</evidence>
<organism evidence="9 10">
    <name type="scientific">Basidiobolus ranarum</name>
    <dbReference type="NCBI Taxonomy" id="34480"/>
    <lineage>
        <taxon>Eukaryota</taxon>
        <taxon>Fungi</taxon>
        <taxon>Fungi incertae sedis</taxon>
        <taxon>Zoopagomycota</taxon>
        <taxon>Entomophthoromycotina</taxon>
        <taxon>Basidiobolomycetes</taxon>
        <taxon>Basidiobolales</taxon>
        <taxon>Basidiobolaceae</taxon>
        <taxon>Basidiobolus</taxon>
    </lineage>
</organism>
<dbReference type="InterPro" id="IPR051361">
    <property type="entry name" value="ThrE/Ser_Exporter"/>
</dbReference>
<comment type="caution">
    <text evidence="9">The sequence shown here is derived from an EMBL/GenBank/DDBJ whole genome shotgun (WGS) entry which is preliminary data.</text>
</comment>
<evidence type="ECO:0000256" key="4">
    <source>
        <dbReference type="ARBA" id="ARBA00023136"/>
    </source>
</evidence>
<keyword evidence="3 6" id="KW-1133">Transmembrane helix</keyword>
<feature type="domain" description="Threonine/Serine exporter ThrE" evidence="8">
    <location>
        <begin position="364"/>
        <end position="488"/>
    </location>
</feature>
<evidence type="ECO:0000259" key="8">
    <source>
        <dbReference type="Pfam" id="PF12821"/>
    </source>
</evidence>
<gene>
    <name evidence="9" type="primary">PRM10_1</name>
    <name evidence="9" type="ORF">K7432_001137</name>
</gene>
<evidence type="ECO:0000256" key="5">
    <source>
        <dbReference type="ARBA" id="ARBA00034125"/>
    </source>
</evidence>
<feature type="transmembrane region" description="Helical" evidence="6">
    <location>
        <begin position="468"/>
        <end position="491"/>
    </location>
</feature>
<accession>A0ABR2X3D3</accession>
<dbReference type="PANTHER" id="PTHR31082">
    <property type="entry name" value="PHEROMONE-REGULATED MEMBRANE PROTEIN 10"/>
    <property type="match status" value="1"/>
</dbReference>
<dbReference type="Pfam" id="PF06738">
    <property type="entry name" value="ThrE"/>
    <property type="match status" value="1"/>
</dbReference>
<comment type="similarity">
    <text evidence="5">Belongs to the ThrE exporter (TC 2.A.79) family.</text>
</comment>
<sequence length="503" mass="55586">MDKYIIEEITGHRHRLDGRQGGIPSQLLSWNANRAKCNQFYLNRPRKTRSACNLQELECQNNLDISNYLNSSFDSQNNLSDVLDPFSNHISLTTQIANTLLHHDYLILLSKAMITFGAPAHRLEQNLYETSKALNLNSSVAHMPGVTFISFWDSNTHTSDTHIIRTVEGFHMNKLEQTYFLSKQVIHEKATLKDAYAALEDLLTSPPTWPWWIRLLTYPLCSFCMTPSLLNGSWLDAVTGAGLSFGVGTLALLSEKIYSYHNVFELSAAIMCAFIATALHRHICYINVVVSSVTLLLPGLQLTSAVLELASKNPISGVIRLVYALVMAFMLGFGLNIGSQAWSAIDSEAVKSETCDTVSSYWDFLLIPMLSVGYCVSLNASIKQWPPMMVLVFIGYTVSYFTARFMDVTVSAAISSFVIALVGNMYARISNRFGFGAVLAAVMILVPGSLGVKGFLRAFGNNSDGSQLAFQMVVVALSIAMGLFMASLLVYPQGKKHTALIMF</sequence>
<dbReference type="Pfam" id="PF12821">
    <property type="entry name" value="ThrE_2"/>
    <property type="match status" value="1"/>
</dbReference>
<reference evidence="9 10" key="1">
    <citation type="submission" date="2023-04" db="EMBL/GenBank/DDBJ databases">
        <title>Genome of Basidiobolus ranarum AG-B5.</title>
        <authorList>
            <person name="Stajich J.E."/>
            <person name="Carter-House D."/>
            <person name="Gryganskyi A."/>
        </authorList>
    </citation>
    <scope>NUCLEOTIDE SEQUENCE [LARGE SCALE GENOMIC DNA]</scope>
    <source>
        <strain evidence="9 10">AG-B5</strain>
    </source>
</reference>
<evidence type="ECO:0000256" key="2">
    <source>
        <dbReference type="ARBA" id="ARBA00022692"/>
    </source>
</evidence>
<evidence type="ECO:0000259" key="7">
    <source>
        <dbReference type="Pfam" id="PF06738"/>
    </source>
</evidence>
<feature type="domain" description="Threonine/serine exporter-like N-terminal" evidence="7">
    <location>
        <begin position="105"/>
        <end position="339"/>
    </location>
</feature>
<keyword evidence="10" id="KW-1185">Reference proteome</keyword>
<dbReference type="InterPro" id="IPR024528">
    <property type="entry name" value="ThrE_2"/>
</dbReference>
<keyword evidence="4 6" id="KW-0472">Membrane</keyword>
<evidence type="ECO:0000313" key="9">
    <source>
        <dbReference type="EMBL" id="KAK9768298.1"/>
    </source>
</evidence>
<name>A0ABR2X3D3_9FUNG</name>
<dbReference type="EMBL" id="JASJQH010000024">
    <property type="protein sequence ID" value="KAK9768298.1"/>
    <property type="molecule type" value="Genomic_DNA"/>
</dbReference>